<gene>
    <name evidence="8" type="ORF">BXT84_01265</name>
</gene>
<feature type="domain" description="Membrane transport protein MMPL" evidence="7">
    <location>
        <begin position="45"/>
        <end position="368"/>
    </location>
</feature>
<comment type="subcellular location">
    <subcellularLocation>
        <location evidence="1">Cell membrane</location>
        <topology evidence="1">Multi-pass membrane protein</topology>
    </subcellularLocation>
</comment>
<dbReference type="InterPro" id="IPR004869">
    <property type="entry name" value="MMPL_dom"/>
</dbReference>
<dbReference type="SUPFAM" id="SSF82866">
    <property type="entry name" value="Multidrug efflux transporter AcrB transmembrane domain"/>
    <property type="match status" value="2"/>
</dbReference>
<feature type="transmembrane region" description="Helical" evidence="6">
    <location>
        <begin position="238"/>
        <end position="255"/>
    </location>
</feature>
<keyword evidence="5 6" id="KW-0472">Membrane</keyword>
<evidence type="ECO:0000313" key="9">
    <source>
        <dbReference type="Proteomes" id="UP000325292"/>
    </source>
</evidence>
<evidence type="ECO:0000256" key="3">
    <source>
        <dbReference type="ARBA" id="ARBA00022692"/>
    </source>
</evidence>
<feature type="transmembrane region" description="Helical" evidence="6">
    <location>
        <begin position="314"/>
        <end position="337"/>
    </location>
</feature>
<evidence type="ECO:0000259" key="7">
    <source>
        <dbReference type="Pfam" id="PF03176"/>
    </source>
</evidence>
<dbReference type="EMBL" id="CP019454">
    <property type="protein sequence ID" value="AUW92750.1"/>
    <property type="molecule type" value="Genomic_DNA"/>
</dbReference>
<dbReference type="PANTHER" id="PTHR33406:SF13">
    <property type="entry name" value="MEMBRANE PROTEIN YDFJ"/>
    <property type="match status" value="1"/>
</dbReference>
<evidence type="ECO:0000256" key="1">
    <source>
        <dbReference type="ARBA" id="ARBA00004651"/>
    </source>
</evidence>
<feature type="transmembrane region" description="Helical" evidence="6">
    <location>
        <begin position="281"/>
        <end position="302"/>
    </location>
</feature>
<keyword evidence="9" id="KW-1185">Reference proteome</keyword>
<keyword evidence="4 6" id="KW-1133">Transmembrane helix</keyword>
<keyword evidence="2" id="KW-1003">Cell membrane</keyword>
<accession>A0ABM6RN15</accession>
<dbReference type="PANTHER" id="PTHR33406">
    <property type="entry name" value="MEMBRANE PROTEIN MJ1562-RELATED"/>
    <property type="match status" value="1"/>
</dbReference>
<dbReference type="InterPro" id="IPR050545">
    <property type="entry name" value="Mycobact_MmpL"/>
</dbReference>
<feature type="transmembrane region" description="Helical" evidence="6">
    <location>
        <begin position="670"/>
        <end position="692"/>
    </location>
</feature>
<evidence type="ECO:0000256" key="2">
    <source>
        <dbReference type="ARBA" id="ARBA00022475"/>
    </source>
</evidence>
<evidence type="ECO:0000313" key="8">
    <source>
        <dbReference type="EMBL" id="AUW92750.1"/>
    </source>
</evidence>
<feature type="transmembrane region" description="Helical" evidence="6">
    <location>
        <begin position="698"/>
        <end position="723"/>
    </location>
</feature>
<name>A0ABM6RN15_9FIRM</name>
<dbReference type="Pfam" id="PF03176">
    <property type="entry name" value="MMPL"/>
    <property type="match status" value="2"/>
</dbReference>
<feature type="transmembrane region" description="Helical" evidence="6">
    <location>
        <begin position="185"/>
        <end position="201"/>
    </location>
</feature>
<dbReference type="Gene3D" id="1.20.1640.10">
    <property type="entry name" value="Multidrug efflux transporter AcrB transmembrane domain"/>
    <property type="match status" value="2"/>
</dbReference>
<evidence type="ECO:0000256" key="6">
    <source>
        <dbReference type="SAM" id="Phobius"/>
    </source>
</evidence>
<sequence>MAFKITNWVTGHPKRIIVLWIGLWCLSLFFAVRLPGTLTTGGFNNPRSPSAHAQRVIAEDFPHASPNTVVALVRRRTETVANPAFHTAVNRLAWYLQHQPAVAAVSTYYTTHATALVGDHGHATILAIRLRATSGNAAQNLVPALKRTIARHIGPRFQWWVTGGPALNESLNIATLHGVSRAEQIAFPLLLLILLLVLGTIGAALVPLLLAGMVLPITMAVAYAIARQSPLNVLLTDAISMIGLGVIVDYAVFIISRYRQERMRYETPVAIQRALTTSGRAVFFSGLTVMVSLLALLLPRLMILTSIAVGGALVVGWAVLASWTLLPALLMVLGPFIERGRLPWYRPSPEAGSRGWTRWATGIMRRPWRILLPGIVLLSLFMVPVTQLHMQVPVASARALPATSSARQGLVQLERHFPYLDLFPIDVVVQSHGTPMASPQNLRQVADMVRVLQRLSTVARVQGPTTWQPQWSVADYVRVYRHWPSLPPLEQQQASAWLSPRHPQVALIAVDSTQSANSLRTHQLVDRIRQTLSRMPLQGLTVFVGGQTAVGYDFDQAVTQSFPLMIVVVLGVSGLLLAWTFRSLILPLQALVLNGLVTLASLGVLVAVFQQGLWGLLPSHHTVNSVTPVVLFGLSMDYEVFIVSRIREKHEAGATTEHSIIAGVSETSRLVTGAAVIMIAVFVAFATVPIGVVQQLGIGLATAIFLDAVIVRTTLVPAVMRLLGERNWWGRRWWNQMSGDSHHNGNTALCPENR</sequence>
<feature type="transmembrane region" description="Helical" evidence="6">
    <location>
        <begin position="562"/>
        <end position="579"/>
    </location>
</feature>
<feature type="transmembrane region" description="Helical" evidence="6">
    <location>
        <begin position="370"/>
        <end position="390"/>
    </location>
</feature>
<feature type="domain" description="Membrane transport protein MMPL" evidence="7">
    <location>
        <begin position="403"/>
        <end position="737"/>
    </location>
</feature>
<organism evidence="8 9">
    <name type="scientific">Sulfobacillus thermotolerans</name>
    <dbReference type="NCBI Taxonomy" id="338644"/>
    <lineage>
        <taxon>Bacteria</taxon>
        <taxon>Bacillati</taxon>
        <taxon>Bacillota</taxon>
        <taxon>Clostridia</taxon>
        <taxon>Eubacteriales</taxon>
        <taxon>Clostridiales Family XVII. Incertae Sedis</taxon>
        <taxon>Sulfobacillus</taxon>
    </lineage>
</organism>
<dbReference type="Proteomes" id="UP000325292">
    <property type="component" value="Chromosome"/>
</dbReference>
<protein>
    <recommendedName>
        <fullName evidence="7">Membrane transport protein MMPL domain-containing protein</fullName>
    </recommendedName>
</protein>
<proteinExistence type="predicted"/>
<keyword evidence="3 6" id="KW-0812">Transmembrane</keyword>
<evidence type="ECO:0000256" key="4">
    <source>
        <dbReference type="ARBA" id="ARBA00022989"/>
    </source>
</evidence>
<evidence type="ECO:0000256" key="5">
    <source>
        <dbReference type="ARBA" id="ARBA00023136"/>
    </source>
</evidence>
<feature type="transmembrane region" description="Helical" evidence="6">
    <location>
        <begin position="591"/>
        <end position="613"/>
    </location>
</feature>
<feature type="transmembrane region" description="Helical" evidence="6">
    <location>
        <begin position="625"/>
        <end position="643"/>
    </location>
</feature>
<reference evidence="8 9" key="1">
    <citation type="journal article" date="2019" name="Sci. Rep.">
        <title>Sulfobacillus thermotolerans: new insights into resistance and metabolic capacities of acidophilic chemolithotrophs.</title>
        <authorList>
            <person name="Panyushkina A.E."/>
            <person name="Babenko V.V."/>
            <person name="Nikitina A.S."/>
            <person name="Selezneva O.V."/>
            <person name="Tsaplina I.A."/>
            <person name="Letarova M.A."/>
            <person name="Kostryukova E.S."/>
            <person name="Letarov A.V."/>
        </authorList>
    </citation>
    <scope>NUCLEOTIDE SEQUENCE [LARGE SCALE GENOMIC DNA]</scope>
    <source>
        <strain evidence="8 9">Kr1</strain>
    </source>
</reference>